<keyword evidence="2" id="KW-0732">Signal</keyword>
<evidence type="ECO:0000256" key="2">
    <source>
        <dbReference type="SAM" id="SignalP"/>
    </source>
</evidence>
<evidence type="ECO:0008006" key="5">
    <source>
        <dbReference type="Google" id="ProtNLM"/>
    </source>
</evidence>
<dbReference type="RefSeq" id="WP_184100022.1">
    <property type="nucleotide sequence ID" value="NZ_JACHHN010000003.1"/>
</dbReference>
<proteinExistence type="inferred from homology"/>
<dbReference type="InterPro" id="IPR036777">
    <property type="entry name" value="Channel_Tsx-like_sf"/>
</dbReference>
<dbReference type="Pfam" id="PF03502">
    <property type="entry name" value="Channel_Tsx"/>
    <property type="match status" value="1"/>
</dbReference>
<organism evidence="3 4">
    <name type="scientific">Silvimonas terrae</name>
    <dbReference type="NCBI Taxonomy" id="300266"/>
    <lineage>
        <taxon>Bacteria</taxon>
        <taxon>Pseudomonadati</taxon>
        <taxon>Pseudomonadota</taxon>
        <taxon>Betaproteobacteria</taxon>
        <taxon>Neisseriales</taxon>
        <taxon>Chitinibacteraceae</taxon>
        <taxon>Silvimonas</taxon>
    </lineage>
</organism>
<dbReference type="Proteomes" id="UP000543030">
    <property type="component" value="Unassembled WGS sequence"/>
</dbReference>
<feature type="chain" id="PRO_5032866776" description="Nucleoside-specific channel-forming protein Tsx" evidence="2">
    <location>
        <begin position="27"/>
        <end position="249"/>
    </location>
</feature>
<dbReference type="SUPFAM" id="SSF111364">
    <property type="entry name" value="Tsx-like channel"/>
    <property type="match status" value="1"/>
</dbReference>
<evidence type="ECO:0000256" key="1">
    <source>
        <dbReference type="ARBA" id="ARBA00008728"/>
    </source>
</evidence>
<gene>
    <name evidence="3" type="ORF">HNQ50_002009</name>
</gene>
<dbReference type="Gene3D" id="2.40.230.20">
    <property type="entry name" value="Nucleoside-specific channel-forming protein, Tsx-like"/>
    <property type="match status" value="1"/>
</dbReference>
<feature type="signal peptide" evidence="2">
    <location>
        <begin position="1"/>
        <end position="26"/>
    </location>
</feature>
<keyword evidence="4" id="KW-1185">Reference proteome</keyword>
<reference evidence="3 4" key="1">
    <citation type="submission" date="2020-08" db="EMBL/GenBank/DDBJ databases">
        <title>Genomic Encyclopedia of Type Strains, Phase IV (KMG-IV): sequencing the most valuable type-strain genomes for metagenomic binning, comparative biology and taxonomic classification.</title>
        <authorList>
            <person name="Goeker M."/>
        </authorList>
    </citation>
    <scope>NUCLEOTIDE SEQUENCE [LARGE SCALE GENOMIC DNA]</scope>
    <source>
        <strain evidence="3 4">DSM 18233</strain>
    </source>
</reference>
<evidence type="ECO:0000313" key="4">
    <source>
        <dbReference type="Proteomes" id="UP000543030"/>
    </source>
</evidence>
<dbReference type="EMBL" id="JACHHN010000003">
    <property type="protein sequence ID" value="MBB5191286.1"/>
    <property type="molecule type" value="Genomic_DNA"/>
</dbReference>
<comment type="similarity">
    <text evidence="1">Belongs to the nucleoside-specific channel-forming outer membrane porin (Tsx) (TC 1.B.10) family.</text>
</comment>
<comment type="caution">
    <text evidence="3">The sequence shown here is derived from an EMBL/GenBank/DDBJ whole genome shotgun (WGS) entry which is preliminary data.</text>
</comment>
<dbReference type="GO" id="GO:0009279">
    <property type="term" value="C:cell outer membrane"/>
    <property type="evidence" value="ECO:0007669"/>
    <property type="project" value="InterPro"/>
</dbReference>
<dbReference type="AlphaFoldDB" id="A0A840RG07"/>
<dbReference type="InterPro" id="IPR018013">
    <property type="entry name" value="Channel_Tsx-like"/>
</dbReference>
<protein>
    <recommendedName>
        <fullName evidence="5">Nucleoside-specific channel-forming protein Tsx</fullName>
    </recommendedName>
</protein>
<evidence type="ECO:0000313" key="3">
    <source>
        <dbReference type="EMBL" id="MBB5191286.1"/>
    </source>
</evidence>
<accession>A0A840RG07</accession>
<sequence length="249" mass="27709">MRSTIKKSLAGACVLATLLAASTAHAEQTGGFGDVSVNYLDWNHTPGMSNGRSNDAYLELEGGGQYTWGELYGFTDWNHFNKASDEYGMFAKGQLRYYLGDERHGAGWNAFFQSKIVADHNFHEFNQVVGVGYNVALNNASFTPFIGAHYTNSTYFAGWNGYELGWAAWVPFNLGSQSFALTNWSEFDFNRKEAYIPQGSSRQSFYGVLALWWNVTPHWSVGGQYNYAVNTLGADGLTDAYIATAKYNF</sequence>
<name>A0A840RG07_9NEIS</name>